<feature type="region of interest" description="Disordered" evidence="1">
    <location>
        <begin position="82"/>
        <end position="103"/>
    </location>
</feature>
<gene>
    <name evidence="2" type="ORF">CRENBAI_025498</name>
</gene>
<comment type="caution">
    <text evidence="2">The sequence shown here is derived from an EMBL/GenBank/DDBJ whole genome shotgun (WGS) entry which is preliminary data.</text>
</comment>
<dbReference type="EMBL" id="JAHHUM010000659">
    <property type="protein sequence ID" value="KAK5617870.1"/>
    <property type="molecule type" value="Genomic_DNA"/>
</dbReference>
<dbReference type="Proteomes" id="UP001311232">
    <property type="component" value="Unassembled WGS sequence"/>
</dbReference>
<dbReference type="AlphaFoldDB" id="A0AAV9S993"/>
<evidence type="ECO:0000256" key="1">
    <source>
        <dbReference type="SAM" id="MobiDB-lite"/>
    </source>
</evidence>
<sequence length="235" mass="25834">MPVNPPGFCFVPVPLLRHNLKKYSPTTDPATNRREMPFIAGFSGRRRRERGTRPKGFGVLPLTGQEQMGREAVLAPFPPASLVVHQGPEQNRRPPSPAKKTSARRAFLLSPEEYPMAAAMSPEQGFFSQLGGGGFFSDNFRIFVCPAQSPGLAAASPMPFRSLQLGVLINTRGAGERLKGLQGAVLLPERPPHDSWDCCAASSPRQDSRELLLLRAPPRRVSKRCCEQSTHLRLL</sequence>
<proteinExistence type="predicted"/>
<organism evidence="2 3">
    <name type="scientific">Crenichthys baileyi</name>
    <name type="common">White River springfish</name>
    <dbReference type="NCBI Taxonomy" id="28760"/>
    <lineage>
        <taxon>Eukaryota</taxon>
        <taxon>Metazoa</taxon>
        <taxon>Chordata</taxon>
        <taxon>Craniata</taxon>
        <taxon>Vertebrata</taxon>
        <taxon>Euteleostomi</taxon>
        <taxon>Actinopterygii</taxon>
        <taxon>Neopterygii</taxon>
        <taxon>Teleostei</taxon>
        <taxon>Neoteleostei</taxon>
        <taxon>Acanthomorphata</taxon>
        <taxon>Ovalentaria</taxon>
        <taxon>Atherinomorphae</taxon>
        <taxon>Cyprinodontiformes</taxon>
        <taxon>Goodeidae</taxon>
        <taxon>Crenichthys</taxon>
    </lineage>
</organism>
<evidence type="ECO:0000313" key="2">
    <source>
        <dbReference type="EMBL" id="KAK5617870.1"/>
    </source>
</evidence>
<accession>A0AAV9S993</accession>
<reference evidence="2 3" key="1">
    <citation type="submission" date="2021-06" db="EMBL/GenBank/DDBJ databases">
        <authorList>
            <person name="Palmer J.M."/>
        </authorList>
    </citation>
    <scope>NUCLEOTIDE SEQUENCE [LARGE SCALE GENOMIC DNA]</scope>
    <source>
        <strain evidence="2 3">MEX-2019</strain>
        <tissue evidence="2">Muscle</tissue>
    </source>
</reference>
<protein>
    <submittedName>
        <fullName evidence="2">Uncharacterized protein</fullName>
    </submittedName>
</protein>
<name>A0AAV9S993_9TELE</name>
<keyword evidence="3" id="KW-1185">Reference proteome</keyword>
<evidence type="ECO:0000313" key="3">
    <source>
        <dbReference type="Proteomes" id="UP001311232"/>
    </source>
</evidence>